<feature type="transmembrane region" description="Helical" evidence="1">
    <location>
        <begin position="221"/>
        <end position="237"/>
    </location>
</feature>
<dbReference type="Proteomes" id="UP000294853">
    <property type="component" value="Chromosome"/>
</dbReference>
<feature type="transmembrane region" description="Helical" evidence="1">
    <location>
        <begin position="25"/>
        <end position="44"/>
    </location>
</feature>
<reference evidence="2 3" key="1">
    <citation type="submission" date="2019-03" db="EMBL/GenBank/DDBJ databases">
        <title>Three New Species of Nocardioides, Nocardioides euryhalodurans sp. nov., Nocardioides seonyuensis sp. nov. and Nocardioides eburneoflavus sp. nov. Iolated from Soil.</title>
        <authorList>
            <person name="Roh S.G."/>
            <person name="Lee C."/>
            <person name="Kim M.-K."/>
            <person name="Kim S.B."/>
        </authorList>
    </citation>
    <scope>NUCLEOTIDE SEQUENCE [LARGE SCALE GENOMIC DNA]</scope>
    <source>
        <strain evidence="2 3">MMS17-SY207-3</strain>
    </source>
</reference>
<proteinExistence type="predicted"/>
<keyword evidence="1" id="KW-0812">Transmembrane</keyword>
<evidence type="ECO:0000256" key="1">
    <source>
        <dbReference type="SAM" id="Phobius"/>
    </source>
</evidence>
<dbReference type="OrthoDB" id="3784740at2"/>
<dbReference type="RefSeq" id="WP_135267050.1">
    <property type="nucleotide sequence ID" value="NZ_CP038436.1"/>
</dbReference>
<dbReference type="KEGG" id="nsn:EXE58_06180"/>
<sequence>MAIDAPQVGRPTQQHDGWLDRRWRLSCRLLLLLWLAVLLAAGLVGEKESSFHDLEAALAEGSVSAVEVTGLPGPGSTGHSLATLRWEGRFVDRFAEVAVVQGAGDGSVQTWAEELPSYRAEALVEWLRALDPDVRLTYVDHRGGGVWHFLSWEVPQWVAVTGLAAWLSTVMLAAGGPEPWRATRAAWLWLVLLGGWGGVTAFLVLGGPLGTGRPREGSRRLTGGWAFLLALVIAGGSRA</sequence>
<evidence type="ECO:0000313" key="3">
    <source>
        <dbReference type="Proteomes" id="UP000294853"/>
    </source>
</evidence>
<keyword evidence="1" id="KW-1133">Transmembrane helix</keyword>
<evidence type="ECO:0000313" key="2">
    <source>
        <dbReference type="EMBL" id="QBX55082.1"/>
    </source>
</evidence>
<keyword evidence="3" id="KW-1185">Reference proteome</keyword>
<dbReference type="EMBL" id="CP038436">
    <property type="protein sequence ID" value="QBX55082.1"/>
    <property type="molecule type" value="Genomic_DNA"/>
</dbReference>
<name>A0A4V1BM44_9ACTN</name>
<dbReference type="AlphaFoldDB" id="A0A4V1BM44"/>
<gene>
    <name evidence="2" type="ORF">EXE58_06180</name>
</gene>
<protein>
    <submittedName>
        <fullName evidence="2">Uncharacterized protein</fullName>
    </submittedName>
</protein>
<feature type="transmembrane region" description="Helical" evidence="1">
    <location>
        <begin position="154"/>
        <end position="174"/>
    </location>
</feature>
<accession>A0A4V1BM44</accession>
<feature type="transmembrane region" description="Helical" evidence="1">
    <location>
        <begin position="186"/>
        <end position="209"/>
    </location>
</feature>
<organism evidence="2 3">
    <name type="scientific">Nocardioides seonyuensis</name>
    <dbReference type="NCBI Taxonomy" id="2518371"/>
    <lineage>
        <taxon>Bacteria</taxon>
        <taxon>Bacillati</taxon>
        <taxon>Actinomycetota</taxon>
        <taxon>Actinomycetes</taxon>
        <taxon>Propionibacteriales</taxon>
        <taxon>Nocardioidaceae</taxon>
        <taxon>Nocardioides</taxon>
    </lineage>
</organism>
<keyword evidence="1" id="KW-0472">Membrane</keyword>